<evidence type="ECO:0000313" key="3">
    <source>
        <dbReference type="Proteomes" id="UP000041254"/>
    </source>
</evidence>
<dbReference type="AlphaFoldDB" id="A0A0G4GHI5"/>
<feature type="transmembrane region" description="Helical" evidence="1">
    <location>
        <begin position="168"/>
        <end position="196"/>
    </location>
</feature>
<evidence type="ECO:0000256" key="1">
    <source>
        <dbReference type="SAM" id="Phobius"/>
    </source>
</evidence>
<feature type="transmembrane region" description="Helical" evidence="1">
    <location>
        <begin position="37"/>
        <end position="59"/>
    </location>
</feature>
<keyword evidence="1" id="KW-1133">Transmembrane helix</keyword>
<dbReference type="EMBL" id="CDMY01000666">
    <property type="protein sequence ID" value="CEM29092.1"/>
    <property type="molecule type" value="Genomic_DNA"/>
</dbReference>
<organism evidence="2 3">
    <name type="scientific">Vitrella brassicaformis (strain CCMP3155)</name>
    <dbReference type="NCBI Taxonomy" id="1169540"/>
    <lineage>
        <taxon>Eukaryota</taxon>
        <taxon>Sar</taxon>
        <taxon>Alveolata</taxon>
        <taxon>Colpodellida</taxon>
        <taxon>Vitrellaceae</taxon>
        <taxon>Vitrella</taxon>
    </lineage>
</organism>
<keyword evidence="3" id="KW-1185">Reference proteome</keyword>
<sequence length="226" mass="24331">MIYICQGCSSCSQCCGSACNSLCQGLSSCLTMCDKPLGWCVFTTFALHIPLFIIAVLGLVDDRSCDRPLKISIGVEALLGLLNCAMSVYLSYRLNKGIKEGARQAAASPAHVASQPTSTNTYKAAMEIIVYDVPFCLYTIGVIGFGFVFSCIGIEWGSNDSECANTTVGWSAVVVGILFLVYVAVTAWLGMFWMLIMEGRHTQIGRSAYCDHSTLHSCVSLPLSVL</sequence>
<keyword evidence="1" id="KW-0472">Membrane</keyword>
<protein>
    <submittedName>
        <fullName evidence="2">Uncharacterized protein</fullName>
    </submittedName>
</protein>
<gene>
    <name evidence="2" type="ORF">Vbra_9956</name>
</gene>
<dbReference type="VEuPathDB" id="CryptoDB:Vbra_9956"/>
<keyword evidence="1" id="KW-0812">Transmembrane</keyword>
<feature type="transmembrane region" description="Helical" evidence="1">
    <location>
        <begin position="71"/>
        <end position="92"/>
    </location>
</feature>
<evidence type="ECO:0000313" key="2">
    <source>
        <dbReference type="EMBL" id="CEM29092.1"/>
    </source>
</evidence>
<accession>A0A0G4GHI5</accession>
<dbReference type="Proteomes" id="UP000041254">
    <property type="component" value="Unassembled WGS sequence"/>
</dbReference>
<proteinExistence type="predicted"/>
<dbReference type="InParanoid" id="A0A0G4GHI5"/>
<reference evidence="2 3" key="1">
    <citation type="submission" date="2014-11" db="EMBL/GenBank/DDBJ databases">
        <authorList>
            <person name="Zhu J."/>
            <person name="Qi W."/>
            <person name="Song R."/>
        </authorList>
    </citation>
    <scope>NUCLEOTIDE SEQUENCE [LARGE SCALE GENOMIC DNA]</scope>
</reference>
<feature type="transmembrane region" description="Helical" evidence="1">
    <location>
        <begin position="135"/>
        <end position="156"/>
    </location>
</feature>
<name>A0A0G4GHI5_VITBC</name>